<proteinExistence type="predicted"/>
<keyword evidence="3" id="KW-0862">Zinc</keyword>
<protein>
    <submittedName>
        <fullName evidence="6">Transcriptional regulator, TraR/DksA family</fullName>
    </submittedName>
</protein>
<name>A0A1T5BFC3_9SPHI</name>
<feature type="domain" description="Zinc finger DksA/TraR C4-type" evidence="5">
    <location>
        <begin position="95"/>
        <end position="128"/>
    </location>
</feature>
<dbReference type="AlphaFoldDB" id="A0A1T5BFC3"/>
<dbReference type="PROSITE" id="PS51128">
    <property type="entry name" value="ZF_DKSA_2"/>
    <property type="match status" value="1"/>
</dbReference>
<dbReference type="STRING" id="1513896.SAMN05660841_00640"/>
<dbReference type="InterPro" id="IPR000962">
    <property type="entry name" value="Znf_DskA_TraR"/>
</dbReference>
<dbReference type="EMBL" id="FUZF01000002">
    <property type="protein sequence ID" value="SKB45938.1"/>
    <property type="molecule type" value="Genomic_DNA"/>
</dbReference>
<evidence type="ECO:0000256" key="2">
    <source>
        <dbReference type="ARBA" id="ARBA00022771"/>
    </source>
</evidence>
<dbReference type="Proteomes" id="UP000190150">
    <property type="component" value="Unassembled WGS sequence"/>
</dbReference>
<evidence type="ECO:0000313" key="7">
    <source>
        <dbReference type="Proteomes" id="UP000190150"/>
    </source>
</evidence>
<feature type="zinc finger region" description="dksA C4-type" evidence="4">
    <location>
        <begin position="99"/>
        <end position="123"/>
    </location>
</feature>
<reference evidence="7" key="1">
    <citation type="submission" date="2017-02" db="EMBL/GenBank/DDBJ databases">
        <authorList>
            <person name="Varghese N."/>
            <person name="Submissions S."/>
        </authorList>
    </citation>
    <scope>NUCLEOTIDE SEQUENCE [LARGE SCALE GENOMIC DNA]</scope>
    <source>
        <strain evidence="7">DSM 24091</strain>
    </source>
</reference>
<evidence type="ECO:0000259" key="5">
    <source>
        <dbReference type="Pfam" id="PF01258"/>
    </source>
</evidence>
<dbReference type="OrthoDB" id="9811543at2"/>
<dbReference type="PANTHER" id="PTHR33823">
    <property type="entry name" value="RNA POLYMERASE-BINDING TRANSCRIPTION FACTOR DKSA-RELATED"/>
    <property type="match status" value="1"/>
</dbReference>
<evidence type="ECO:0000313" key="6">
    <source>
        <dbReference type="EMBL" id="SKB45938.1"/>
    </source>
</evidence>
<evidence type="ECO:0000256" key="3">
    <source>
        <dbReference type="ARBA" id="ARBA00022833"/>
    </source>
</evidence>
<dbReference type="Gene3D" id="1.20.120.910">
    <property type="entry name" value="DksA, coiled-coil domain"/>
    <property type="match status" value="1"/>
</dbReference>
<keyword evidence="7" id="KW-1185">Reference proteome</keyword>
<dbReference type="SUPFAM" id="SSF109635">
    <property type="entry name" value="DnaK suppressor protein DksA, alpha-hairpin domain"/>
    <property type="match status" value="1"/>
</dbReference>
<accession>A0A1T5BFC3</accession>
<dbReference type="GO" id="GO:0008270">
    <property type="term" value="F:zinc ion binding"/>
    <property type="evidence" value="ECO:0007669"/>
    <property type="project" value="UniProtKB-KW"/>
</dbReference>
<evidence type="ECO:0000256" key="4">
    <source>
        <dbReference type="PROSITE-ProRule" id="PRU00510"/>
    </source>
</evidence>
<dbReference type="Pfam" id="PF01258">
    <property type="entry name" value="zf-dskA_traR"/>
    <property type="match status" value="1"/>
</dbReference>
<organism evidence="6 7">
    <name type="scientific">Sphingobacterium nematocida</name>
    <dbReference type="NCBI Taxonomy" id="1513896"/>
    <lineage>
        <taxon>Bacteria</taxon>
        <taxon>Pseudomonadati</taxon>
        <taxon>Bacteroidota</taxon>
        <taxon>Sphingobacteriia</taxon>
        <taxon>Sphingobacteriales</taxon>
        <taxon>Sphingobacteriaceae</taxon>
        <taxon>Sphingobacterium</taxon>
    </lineage>
</organism>
<dbReference type="RefSeq" id="WP_079641141.1">
    <property type="nucleotide sequence ID" value="NZ_FUZF01000002.1"/>
</dbReference>
<sequence>MGENTEKTRYSDAELSEFKAIILDKLRIAKEELLALTKTLSGGNANGTDDTAGTYKTLEDGSATLEKEQTNQLAARQKKFIDNLEAALVRIENKTYGICRETGKLIQKERLKAVPHTTLSIEAKNKQY</sequence>
<keyword evidence="1" id="KW-0479">Metal-binding</keyword>
<dbReference type="PANTHER" id="PTHR33823:SF2">
    <property type="entry name" value="RNA POLYMERASE-BINDING TRANSCRIPTION FACTOR DKSA"/>
    <property type="match status" value="1"/>
</dbReference>
<gene>
    <name evidence="6" type="ORF">SAMN05660841_00640</name>
</gene>
<dbReference type="InterPro" id="IPR037187">
    <property type="entry name" value="DnaK_N"/>
</dbReference>
<evidence type="ECO:0000256" key="1">
    <source>
        <dbReference type="ARBA" id="ARBA00022723"/>
    </source>
</evidence>
<keyword evidence="2" id="KW-0863">Zinc-finger</keyword>